<sequence>MTTIEDIQKIVLRPFQNHRQLSMREAETLSLELVGILCDSYCKNRETLKYVARFLTQDTYQDILDERNLNKMCGYPMCAKAPERVRDPFSISDNTKKFLWENNPYAYLSTYCSKFHFRCSQFYQVQLSDEALFARTGVHLIAQNATEEATFAEKYEVTLFEELLRKKASEDDVKSLIMGLKRLGIQSGEVESPENDEQMQEDLSKWLSDIKIVENKEPSILGDLTKEDSP</sequence>
<evidence type="ECO:0000256" key="6">
    <source>
        <dbReference type="ARBA" id="ARBA00022833"/>
    </source>
</evidence>
<comment type="similarity">
    <text evidence="2 11 12">Belongs to the RPAP2 family.</text>
</comment>
<dbReference type="PANTHER" id="PTHR14732:SF0">
    <property type="entry name" value="RNA POLYMERASE II SUBUNIT B1 CTD PHOSPHATASE RPAP2-RELATED"/>
    <property type="match status" value="1"/>
</dbReference>
<dbReference type="InterPro" id="IPR039693">
    <property type="entry name" value="Rtr1/RPAP2"/>
</dbReference>
<evidence type="ECO:0000313" key="14">
    <source>
        <dbReference type="EMBL" id="QLL32705.1"/>
    </source>
</evidence>
<keyword evidence="4 12" id="KW-0863">Zinc-finger</keyword>
<evidence type="ECO:0000256" key="9">
    <source>
        <dbReference type="ARBA" id="ARBA00047761"/>
    </source>
</evidence>
<evidence type="ECO:0000256" key="3">
    <source>
        <dbReference type="ARBA" id="ARBA00022723"/>
    </source>
</evidence>
<keyword evidence="6 12" id="KW-0862">Zinc</keyword>
<name>A0A7G3ZGR9_9SACH</name>
<comment type="catalytic activity">
    <reaction evidence="9 12">
        <text>O-phospho-L-seryl-[protein] + H2O = L-seryl-[protein] + phosphate</text>
        <dbReference type="Rhea" id="RHEA:20629"/>
        <dbReference type="Rhea" id="RHEA-COMP:9863"/>
        <dbReference type="Rhea" id="RHEA-COMP:11604"/>
        <dbReference type="ChEBI" id="CHEBI:15377"/>
        <dbReference type="ChEBI" id="CHEBI:29999"/>
        <dbReference type="ChEBI" id="CHEBI:43474"/>
        <dbReference type="ChEBI" id="CHEBI:83421"/>
        <dbReference type="EC" id="3.1.3.16"/>
    </reaction>
</comment>
<comment type="catalytic activity">
    <reaction evidence="10 12">
        <text>O-phospho-L-threonyl-[protein] + H2O = L-threonyl-[protein] + phosphate</text>
        <dbReference type="Rhea" id="RHEA:47004"/>
        <dbReference type="Rhea" id="RHEA-COMP:11060"/>
        <dbReference type="Rhea" id="RHEA-COMP:11605"/>
        <dbReference type="ChEBI" id="CHEBI:15377"/>
        <dbReference type="ChEBI" id="CHEBI:30013"/>
        <dbReference type="ChEBI" id="CHEBI:43474"/>
        <dbReference type="ChEBI" id="CHEBI:61977"/>
        <dbReference type="EC" id="3.1.3.16"/>
    </reaction>
</comment>
<evidence type="ECO:0000256" key="2">
    <source>
        <dbReference type="ARBA" id="ARBA00005676"/>
    </source>
</evidence>
<accession>A0A7G3ZGR9</accession>
<dbReference type="InterPro" id="IPR038534">
    <property type="entry name" value="Rtr1/RPAP2_sf"/>
</dbReference>
<dbReference type="GO" id="GO:0008420">
    <property type="term" value="F:RNA polymerase II CTD heptapeptide repeat phosphatase activity"/>
    <property type="evidence" value="ECO:0007669"/>
    <property type="project" value="UniProtKB-UniRule"/>
</dbReference>
<dbReference type="PANTHER" id="PTHR14732">
    <property type="entry name" value="RNA POLYMERASE II SUBUNIT B1 CTD PHOSPHATASE RPAP2-RELATED"/>
    <property type="match status" value="1"/>
</dbReference>
<protein>
    <recommendedName>
        <fullName evidence="12">RNA polymerase II subunit B1 CTD phosphatase RPAP2 homolog</fullName>
        <ecNumber evidence="12">3.1.3.16</ecNumber>
    </recommendedName>
</protein>
<evidence type="ECO:0000256" key="8">
    <source>
        <dbReference type="ARBA" id="ARBA00023242"/>
    </source>
</evidence>
<comment type="subcellular location">
    <subcellularLocation>
        <location evidence="1 12">Nucleus</location>
    </subcellularLocation>
</comment>
<dbReference type="RefSeq" id="XP_037139379.1">
    <property type="nucleotide sequence ID" value="XM_037283483.1"/>
</dbReference>
<evidence type="ECO:0000256" key="12">
    <source>
        <dbReference type="RuleBase" id="RU367080"/>
    </source>
</evidence>
<organism evidence="14 15">
    <name type="scientific">Torulaspora globosa</name>
    <dbReference type="NCBI Taxonomy" id="48254"/>
    <lineage>
        <taxon>Eukaryota</taxon>
        <taxon>Fungi</taxon>
        <taxon>Dikarya</taxon>
        <taxon>Ascomycota</taxon>
        <taxon>Saccharomycotina</taxon>
        <taxon>Saccharomycetes</taxon>
        <taxon>Saccharomycetales</taxon>
        <taxon>Saccharomycetaceae</taxon>
        <taxon>Torulaspora</taxon>
    </lineage>
</organism>
<feature type="domain" description="RTR1-type" evidence="13">
    <location>
        <begin position="50"/>
        <end position="136"/>
    </location>
</feature>
<comment type="function">
    <text evidence="12">Putative RNA polymerase II subunit B1 C-terminal domain (CTD) phosphatase involved in RNA polymerase II transcription regulation.</text>
</comment>
<evidence type="ECO:0000256" key="1">
    <source>
        <dbReference type="ARBA" id="ARBA00004123"/>
    </source>
</evidence>
<dbReference type="GO" id="GO:0005737">
    <property type="term" value="C:cytoplasm"/>
    <property type="evidence" value="ECO:0007669"/>
    <property type="project" value="TreeGrafter"/>
</dbReference>
<evidence type="ECO:0000256" key="10">
    <source>
        <dbReference type="ARBA" id="ARBA00048336"/>
    </source>
</evidence>
<dbReference type="GO" id="GO:0005634">
    <property type="term" value="C:nucleus"/>
    <property type="evidence" value="ECO:0007669"/>
    <property type="project" value="UniProtKB-SubCell"/>
</dbReference>
<evidence type="ECO:0000313" key="15">
    <source>
        <dbReference type="Proteomes" id="UP000515788"/>
    </source>
</evidence>
<keyword evidence="3 12" id="KW-0479">Metal-binding</keyword>
<dbReference type="GeneID" id="59325872"/>
<gene>
    <name evidence="14" type="ORF">HG536_0D02270</name>
</gene>
<dbReference type="PROSITE" id="PS51479">
    <property type="entry name" value="ZF_RTR1"/>
    <property type="match status" value="1"/>
</dbReference>
<dbReference type="EMBL" id="CP059249">
    <property type="protein sequence ID" value="QLL32705.1"/>
    <property type="molecule type" value="Genomic_DNA"/>
</dbReference>
<keyword evidence="5 12" id="KW-0378">Hydrolase</keyword>
<dbReference type="EC" id="3.1.3.16" evidence="12"/>
<dbReference type="Gene3D" id="1.25.40.820">
    <property type="match status" value="1"/>
</dbReference>
<dbReference type="GO" id="GO:0008270">
    <property type="term" value="F:zinc ion binding"/>
    <property type="evidence" value="ECO:0007669"/>
    <property type="project" value="UniProtKB-KW"/>
</dbReference>
<evidence type="ECO:0000256" key="4">
    <source>
        <dbReference type="ARBA" id="ARBA00022771"/>
    </source>
</evidence>
<dbReference type="KEGG" id="tgb:HG536_0D02270"/>
<keyword evidence="7 12" id="KW-0904">Protein phosphatase</keyword>
<evidence type="ECO:0000256" key="11">
    <source>
        <dbReference type="PROSITE-ProRule" id="PRU00812"/>
    </source>
</evidence>
<evidence type="ECO:0000259" key="13">
    <source>
        <dbReference type="PROSITE" id="PS51479"/>
    </source>
</evidence>
<keyword evidence="15" id="KW-1185">Reference proteome</keyword>
<keyword evidence="8 12" id="KW-0539">Nucleus</keyword>
<proteinExistence type="inferred from homology"/>
<dbReference type="FunFam" id="1.25.40.820:FF:000002">
    <property type="entry name" value="RTR1p CTD phosphatase"/>
    <property type="match status" value="1"/>
</dbReference>
<dbReference type="OrthoDB" id="2590500at2759"/>
<reference evidence="14 15" key="1">
    <citation type="submission" date="2020-06" db="EMBL/GenBank/DDBJ databases">
        <title>The yeast mating-type switching endonuclease HO is a domesticated member of an unorthodox homing genetic element family.</title>
        <authorList>
            <person name="Coughlan A.Y."/>
            <person name="Lombardi L."/>
            <person name="Braun-Galleani S."/>
            <person name="Martos A.R."/>
            <person name="Galeote V."/>
            <person name="Bigey F."/>
            <person name="Dequin S."/>
            <person name="Byrne K.P."/>
            <person name="Wolfe K.H."/>
        </authorList>
    </citation>
    <scope>NUCLEOTIDE SEQUENCE [LARGE SCALE GENOMIC DNA]</scope>
    <source>
        <strain evidence="14 15">CBS764</strain>
    </source>
</reference>
<dbReference type="Proteomes" id="UP000515788">
    <property type="component" value="Chromosome 4"/>
</dbReference>
<evidence type="ECO:0000256" key="7">
    <source>
        <dbReference type="ARBA" id="ARBA00022912"/>
    </source>
</evidence>
<dbReference type="Pfam" id="PF04181">
    <property type="entry name" value="RPAP2_Rtr1"/>
    <property type="match status" value="1"/>
</dbReference>
<dbReference type="GO" id="GO:0043175">
    <property type="term" value="F:RNA polymerase core enzyme binding"/>
    <property type="evidence" value="ECO:0007669"/>
    <property type="project" value="UniProtKB-UniRule"/>
</dbReference>
<dbReference type="InterPro" id="IPR007308">
    <property type="entry name" value="Rtr1/RPAP2_dom"/>
</dbReference>
<evidence type="ECO:0000256" key="5">
    <source>
        <dbReference type="ARBA" id="ARBA00022801"/>
    </source>
</evidence>
<dbReference type="AlphaFoldDB" id="A0A7G3ZGR9"/>